<dbReference type="Gene3D" id="3.20.20.70">
    <property type="entry name" value="Aldolase class I"/>
    <property type="match status" value="1"/>
</dbReference>
<dbReference type="GO" id="GO:0047465">
    <property type="term" value="F:N-acylglucosamine-6-phosphate 2-epimerase activity"/>
    <property type="evidence" value="ECO:0007669"/>
    <property type="project" value="UniProtKB-EC"/>
</dbReference>
<comment type="function">
    <text evidence="2">Converts N-acetylmannosamine-6-phosphate (ManNAc-6-P) to N-acetylglucosamine-6-phosphate (GlcNAc-6-P).</text>
</comment>
<organism evidence="7">
    <name type="scientific">Borrelia miyamotoi</name>
    <dbReference type="NCBI Taxonomy" id="47466"/>
    <lineage>
        <taxon>Bacteria</taxon>
        <taxon>Pseudomonadati</taxon>
        <taxon>Spirochaetota</taxon>
        <taxon>Spirochaetia</taxon>
        <taxon>Spirochaetales</taxon>
        <taxon>Borreliaceae</taxon>
        <taxon>Borrelia</taxon>
    </lineage>
</organism>
<dbReference type="SUPFAM" id="SSF51366">
    <property type="entry name" value="Ribulose-phoshate binding barrel"/>
    <property type="match status" value="1"/>
</dbReference>
<dbReference type="InterPro" id="IPR007260">
    <property type="entry name" value="NanE"/>
</dbReference>
<dbReference type="GO" id="GO:0019262">
    <property type="term" value="P:N-acetylneuraminate catabolic process"/>
    <property type="evidence" value="ECO:0007669"/>
    <property type="project" value="UniProtKB-UniPathway"/>
</dbReference>
<dbReference type="EMBL" id="CP037574">
    <property type="protein sequence ID" value="QBL99530.1"/>
    <property type="molecule type" value="Genomic_DNA"/>
</dbReference>
<keyword evidence="7" id="KW-0614">Plasmid</keyword>
<dbReference type="InterPro" id="IPR013785">
    <property type="entry name" value="Aldolase_TIM"/>
</dbReference>
<protein>
    <recommendedName>
        <fullName evidence="4">N-acylglucosamine-6-phosphate 2-epimerase</fullName>
        <ecNumber evidence="4">5.1.3.9</ecNumber>
    </recommendedName>
</protein>
<proteinExistence type="predicted"/>
<evidence type="ECO:0000313" key="7">
    <source>
        <dbReference type="EMBL" id="QBL99530.1"/>
    </source>
</evidence>
<dbReference type="EC" id="5.1.3.9" evidence="4"/>
<gene>
    <name evidence="7" type="ORF">EZU71_06760</name>
</gene>
<name>A0A482CZ82_9SPIR</name>
<dbReference type="UniPathway" id="UPA00629">
    <property type="reaction ID" value="UER00682"/>
</dbReference>
<keyword evidence="6" id="KW-0119">Carbohydrate metabolism</keyword>
<sequence length="75" mass="8285">MAKVPLVVKMGGTIGIRANGVLDINRIKLEVDLPIIGIIKKVYDNVPAFITRSIKEIDELCKDGVDVIDFDATFR</sequence>
<evidence type="ECO:0000256" key="2">
    <source>
        <dbReference type="ARBA" id="ARBA00002147"/>
    </source>
</evidence>
<accession>A0A482CZ82</accession>
<comment type="pathway">
    <text evidence="3">Amino-sugar metabolism; N-acetylneuraminate degradation; D-fructose 6-phosphate from N-acetylneuraminate: step 3/5.</text>
</comment>
<dbReference type="PANTHER" id="PTHR36204:SF1">
    <property type="entry name" value="N-ACETYLMANNOSAMINE-6-PHOSPHATE 2-EPIMERASE-RELATED"/>
    <property type="match status" value="1"/>
</dbReference>
<evidence type="ECO:0000256" key="3">
    <source>
        <dbReference type="ARBA" id="ARBA00005081"/>
    </source>
</evidence>
<evidence type="ECO:0000256" key="6">
    <source>
        <dbReference type="ARBA" id="ARBA00023277"/>
    </source>
</evidence>
<dbReference type="PANTHER" id="PTHR36204">
    <property type="entry name" value="N-ACETYLMANNOSAMINE-6-PHOSPHATE 2-EPIMERASE-RELATED"/>
    <property type="match status" value="1"/>
</dbReference>
<comment type="catalytic activity">
    <reaction evidence="1">
        <text>an N-acyl-D-glucosamine 6-phosphate = an N-acyl-D-mannosamine 6-phosphate</text>
        <dbReference type="Rhea" id="RHEA:23932"/>
        <dbReference type="ChEBI" id="CHEBI:57599"/>
        <dbReference type="ChEBI" id="CHEBI:57666"/>
        <dbReference type="EC" id="5.1.3.9"/>
    </reaction>
</comment>
<geneLocation type="plasmid" evidence="7">
    <name>unnamed</name>
</geneLocation>
<evidence type="ECO:0000256" key="5">
    <source>
        <dbReference type="ARBA" id="ARBA00023235"/>
    </source>
</evidence>
<dbReference type="InterPro" id="IPR011060">
    <property type="entry name" value="RibuloseP-bd_barrel"/>
</dbReference>
<keyword evidence="5" id="KW-0413">Isomerase</keyword>
<evidence type="ECO:0000256" key="4">
    <source>
        <dbReference type="ARBA" id="ARBA00013180"/>
    </source>
</evidence>
<dbReference type="GO" id="GO:0006053">
    <property type="term" value="P:N-acetylmannosamine catabolic process"/>
    <property type="evidence" value="ECO:0007669"/>
    <property type="project" value="TreeGrafter"/>
</dbReference>
<dbReference type="GO" id="GO:0005829">
    <property type="term" value="C:cytosol"/>
    <property type="evidence" value="ECO:0007669"/>
    <property type="project" value="TreeGrafter"/>
</dbReference>
<reference evidence="7" key="1">
    <citation type="submission" date="2019-03" db="EMBL/GenBank/DDBJ databases">
        <title>Whole genome sequencing of Borrelia miyamotoi strains isolated at the Russian territory.</title>
        <authorList>
            <person name="Kuleshov K.V."/>
            <person name="Platonov A.E."/>
            <person name="Goptar I.A."/>
            <person name="Shipulin G.A."/>
            <person name="Markelov M.L."/>
            <person name="Koetsveld J."/>
            <person name="Kolyasnikova N.M."/>
            <person name="Sarksyan D.S."/>
            <person name="Toporkova M.G."/>
            <person name="Hovius J.W."/>
        </authorList>
    </citation>
    <scope>NUCLEOTIDE SEQUENCE</scope>
    <source>
        <strain evidence="7">Yekat-18</strain>
        <plasmid evidence="7">unnamed</plasmid>
    </source>
</reference>
<dbReference type="Pfam" id="PF04131">
    <property type="entry name" value="NanE"/>
    <property type="match status" value="1"/>
</dbReference>
<dbReference type="AlphaFoldDB" id="A0A482CZ82"/>
<evidence type="ECO:0000256" key="1">
    <source>
        <dbReference type="ARBA" id="ARBA00000056"/>
    </source>
</evidence>